<dbReference type="PANTHER" id="PTHR22602:SF0">
    <property type="entry name" value="TRANSFERASE CAF17, MITOCHONDRIAL-RELATED"/>
    <property type="match status" value="1"/>
</dbReference>
<dbReference type="InterPro" id="IPR017703">
    <property type="entry name" value="YgfZ/GCV_T_CS"/>
</dbReference>
<evidence type="ECO:0000313" key="4">
    <source>
        <dbReference type="EMBL" id="CAB4616873.1"/>
    </source>
</evidence>
<dbReference type="Gene3D" id="3.30.1360.120">
    <property type="entry name" value="Probable tRNA modification gtpase trme, domain 1"/>
    <property type="match status" value="1"/>
</dbReference>
<organism evidence="4">
    <name type="scientific">freshwater metagenome</name>
    <dbReference type="NCBI Taxonomy" id="449393"/>
    <lineage>
        <taxon>unclassified sequences</taxon>
        <taxon>metagenomes</taxon>
        <taxon>ecological metagenomes</taxon>
    </lineage>
</organism>
<gene>
    <name evidence="4" type="ORF">UFOPK1855_00739</name>
</gene>
<evidence type="ECO:0000256" key="3">
    <source>
        <dbReference type="ARBA" id="ARBA00023128"/>
    </source>
</evidence>
<dbReference type="PIRSF" id="PIRSF006487">
    <property type="entry name" value="GcvT"/>
    <property type="match status" value="1"/>
</dbReference>
<dbReference type="InterPro" id="IPR027266">
    <property type="entry name" value="TrmE/GcvT-like"/>
</dbReference>
<keyword evidence="3" id="KW-0496">Mitochondrion</keyword>
<keyword evidence="2" id="KW-0809">Transit peptide</keyword>
<evidence type="ECO:0000256" key="2">
    <source>
        <dbReference type="ARBA" id="ARBA00022946"/>
    </source>
</evidence>
<dbReference type="InterPro" id="IPR045179">
    <property type="entry name" value="YgfZ/GcvT"/>
</dbReference>
<dbReference type="GO" id="GO:0016226">
    <property type="term" value="P:iron-sulfur cluster assembly"/>
    <property type="evidence" value="ECO:0007669"/>
    <property type="project" value="TreeGrafter"/>
</dbReference>
<comment type="subcellular location">
    <subcellularLocation>
        <location evidence="1">Mitochondrion</location>
    </subcellularLocation>
</comment>
<dbReference type="PANTHER" id="PTHR22602">
    <property type="entry name" value="TRANSFERASE CAF17, MITOCHONDRIAL-RELATED"/>
    <property type="match status" value="1"/>
</dbReference>
<dbReference type="AlphaFoldDB" id="A0A6J6HWB7"/>
<dbReference type="GO" id="GO:0005739">
    <property type="term" value="C:mitochondrion"/>
    <property type="evidence" value="ECO:0007669"/>
    <property type="project" value="UniProtKB-SubCell"/>
</dbReference>
<reference evidence="4" key="1">
    <citation type="submission" date="2020-05" db="EMBL/GenBank/DDBJ databases">
        <authorList>
            <person name="Chiriac C."/>
            <person name="Salcher M."/>
            <person name="Ghai R."/>
            <person name="Kavagutti S V."/>
        </authorList>
    </citation>
    <scope>NUCLEOTIDE SEQUENCE</scope>
</reference>
<evidence type="ECO:0000256" key="1">
    <source>
        <dbReference type="ARBA" id="ARBA00004173"/>
    </source>
</evidence>
<dbReference type="SUPFAM" id="SSF103025">
    <property type="entry name" value="Folate-binding domain"/>
    <property type="match status" value="1"/>
</dbReference>
<accession>A0A6J6HWB7</accession>
<dbReference type="NCBIfam" id="TIGR03317">
    <property type="entry name" value="ygfZ_signature"/>
    <property type="match status" value="1"/>
</dbReference>
<name>A0A6J6HWB7_9ZZZZ</name>
<proteinExistence type="predicted"/>
<dbReference type="EMBL" id="CAEZUW010000117">
    <property type="protein sequence ID" value="CAB4616873.1"/>
    <property type="molecule type" value="Genomic_DNA"/>
</dbReference>
<sequence>MTAKAHFGNPMIEQRNLARGKAVVRLDLGVIRVAGVDRLEWLHSMLTTDFKNLKPGQSREALLLNVQGHVEQVFHAFDDGEATTLIVPLDRVDALLKWLDRMMFRSKVTIEDVSAQWALFGSVAELEGVEASWVDPWPNLVLGGARYSTKVGADWSYREYLVPIAEADKFAAAHGEAGTDALEALRIAAWRPSLHEVDERTMPHEVDWMTTAVHLSKGCYRGQEAVAKTHNLGHPPRRLVFLHLDGSEHSLPNRGDEVWVMQPGGMRSERARGIITSVAQHYEQGPIGLALVQRGVPTEAELVIVSELGDIAASAEVIVPQDAGKAAGLARPNLLMGKRV</sequence>
<protein>
    <submittedName>
        <fullName evidence="4">Unannotated protein</fullName>
    </submittedName>
</protein>